<keyword evidence="2" id="KW-1185">Reference proteome</keyword>
<name>A0ABW9VJG7_9BURK</name>
<evidence type="ECO:0000313" key="2">
    <source>
        <dbReference type="Proteomes" id="UP000478090"/>
    </source>
</evidence>
<dbReference type="EMBL" id="WWCM01000006">
    <property type="protein sequence ID" value="MYM39749.1"/>
    <property type="molecule type" value="Genomic_DNA"/>
</dbReference>
<dbReference type="RefSeq" id="WP_161039123.1">
    <property type="nucleotide sequence ID" value="NZ_WWCM01000006.1"/>
</dbReference>
<evidence type="ECO:0000313" key="1">
    <source>
        <dbReference type="EMBL" id="MYM39749.1"/>
    </source>
</evidence>
<comment type="caution">
    <text evidence="1">The sequence shown here is derived from an EMBL/GenBank/DDBJ whole genome shotgun (WGS) entry which is preliminary data.</text>
</comment>
<gene>
    <name evidence="1" type="ORF">GTP27_10450</name>
</gene>
<accession>A0ABW9VJG7</accession>
<organism evidence="1 2">
    <name type="scientific">Duganella qianjiadongensis</name>
    <dbReference type="NCBI Taxonomy" id="2692176"/>
    <lineage>
        <taxon>Bacteria</taxon>
        <taxon>Pseudomonadati</taxon>
        <taxon>Pseudomonadota</taxon>
        <taxon>Betaproteobacteria</taxon>
        <taxon>Burkholderiales</taxon>
        <taxon>Oxalobacteraceae</taxon>
        <taxon>Telluria group</taxon>
        <taxon>Duganella</taxon>
    </lineage>
</organism>
<protein>
    <submittedName>
        <fullName evidence="1">Uncharacterized protein</fullName>
    </submittedName>
</protein>
<reference evidence="1 2" key="1">
    <citation type="submission" date="2019-12" db="EMBL/GenBank/DDBJ databases">
        <title>Novel species isolated from a subtropical stream in China.</title>
        <authorList>
            <person name="Lu H."/>
        </authorList>
    </citation>
    <scope>NUCLEOTIDE SEQUENCE [LARGE SCALE GENOMIC DNA]</scope>
    <source>
        <strain evidence="1 2">CY13W</strain>
    </source>
</reference>
<dbReference type="Proteomes" id="UP000478090">
    <property type="component" value="Unassembled WGS sequence"/>
</dbReference>
<proteinExistence type="predicted"/>
<sequence length="306" mass="34521">MPIISIRNNADNAILKLQEKIPDNSSSLHTIFGREYAVAKAAGVFRVRRVMPSSLFKRAWTALADRCERKQESILTSRAQYFENMLNRRPTLALSNTQLKEKYPNLSDQHLDQFAKAGLSPQRLDQLLANAYGNVYQLLDLIKPVDSKFTPEEIQYVTETDGKIGSIYFAQGRIRLAHRDGPEVEILPPKSGRYTISKYDFGKFRKWYKKQREKQRDLDNPQITQFFKTKCSSLKPAAIGGPQLLEIKGPDGIYGVHPSRGGPKKFGLELDQIDINILCNAARTKDNFAMVVGLGVAGLDIPMSVF</sequence>